<evidence type="ECO:0000313" key="2">
    <source>
        <dbReference type="Proteomes" id="UP000011137"/>
    </source>
</evidence>
<proteinExistence type="predicted"/>
<evidence type="ECO:0000313" key="1">
    <source>
        <dbReference type="EMBL" id="AGC34455.1"/>
    </source>
</evidence>
<dbReference type="OrthoDB" id="31607at10239"/>
<name>L7TKE4_9CAUD</name>
<reference evidence="1 2" key="1">
    <citation type="journal article" date="2013" name="J. Virol.">
        <title>Insights into head-tailed viruses infecting extremely halophilic archaea.</title>
        <authorList>
            <person name="Pietila M.K."/>
            <person name="Laurinmaki P."/>
            <person name="Russell D.A."/>
            <person name="Ko C.C."/>
            <person name="Jacobs-Sera D."/>
            <person name="Butcher S.J."/>
            <person name="Bamford D.H."/>
            <person name="Hendrix R.W."/>
        </authorList>
    </citation>
    <scope>NUCLEOTIDE SEQUENCE [LARGE SCALE GENOMIC DNA]</scope>
</reference>
<organism evidence="1 2">
    <name type="scientific">Haloarcula vallismortis tailed virus 1</name>
    <dbReference type="NCBI Taxonomy" id="1262528"/>
    <lineage>
        <taxon>Viruses</taxon>
        <taxon>Duplodnaviria</taxon>
        <taxon>Heunggongvirae</taxon>
        <taxon>Uroviricota</taxon>
        <taxon>Caudoviricetes</taxon>
        <taxon>Thumleimavirales</taxon>
        <taxon>Druskaviridae</taxon>
        <taxon>Tredecimvirus</taxon>
        <taxon>Tredecimvirus thailandense</taxon>
        <taxon>Tredecimvirus HVTV1</taxon>
    </lineage>
</organism>
<dbReference type="EMBL" id="KC117377">
    <property type="protein sequence ID" value="AGC34455.1"/>
    <property type="molecule type" value="Genomic_DNA"/>
</dbReference>
<accession>L7TKE4</accession>
<dbReference type="GeneID" id="14477327"/>
<dbReference type="Proteomes" id="UP000011137">
    <property type="component" value="Segment"/>
</dbReference>
<protein>
    <submittedName>
        <fullName evidence="1">Uncharacterized protein</fullName>
    </submittedName>
</protein>
<gene>
    <name evidence="1" type="primary">86</name>
    <name evidence="1" type="ORF">HVTV1_86</name>
</gene>
<dbReference type="KEGG" id="vg:14477327"/>
<sequence>MYARANKETTDMSDSYEVNGEVVSTYDKSVFEDYRSKWTRDPDVEEVNEDTGMVPQYSKFFSAAGEYPDEVYEACGCLSSDEALDQISLGVEVLYWTGPPTNENAYLSTGYVRKLPGFEMPRPAKESIWTEDHLELGSGNNIDRGGLLSGEMKSHVRIDCIVAVNPDEA</sequence>
<dbReference type="RefSeq" id="YP_007378991.1">
    <property type="nucleotide sequence ID" value="NC_020158.1"/>
</dbReference>
<keyword evidence="2" id="KW-1185">Reference proteome</keyword>